<dbReference type="OrthoDB" id="3184970at2759"/>
<comment type="caution">
    <text evidence="1">The sequence shown here is derived from an EMBL/GenBank/DDBJ whole genome shotgun (WGS) entry which is preliminary data.</text>
</comment>
<dbReference type="Proteomes" id="UP001063166">
    <property type="component" value="Unassembled WGS sequence"/>
</dbReference>
<reference evidence="1" key="1">
    <citation type="submission" date="2022-07" db="EMBL/GenBank/DDBJ databases">
        <title>The genome of Lyophyllum shimeji provides insight into the initial evolution of ectomycorrhizal fungal genome.</title>
        <authorList>
            <person name="Kobayashi Y."/>
            <person name="Shibata T."/>
            <person name="Hirakawa H."/>
            <person name="Shigenobu S."/>
            <person name="Nishiyama T."/>
            <person name="Yamada A."/>
            <person name="Hasebe M."/>
            <person name="Kawaguchi M."/>
        </authorList>
    </citation>
    <scope>NUCLEOTIDE SEQUENCE</scope>
    <source>
        <strain evidence="1">AT787</strain>
    </source>
</reference>
<dbReference type="EMBL" id="BRPK01000015">
    <property type="protein sequence ID" value="GLB44006.1"/>
    <property type="molecule type" value="Genomic_DNA"/>
</dbReference>
<dbReference type="AlphaFoldDB" id="A0A9P3UVC0"/>
<keyword evidence="2" id="KW-1185">Reference proteome</keyword>
<proteinExistence type="predicted"/>
<gene>
    <name evidence="1" type="ORF">LshimejAT787_1501900</name>
</gene>
<evidence type="ECO:0000313" key="2">
    <source>
        <dbReference type="Proteomes" id="UP001063166"/>
    </source>
</evidence>
<name>A0A9P3UVC0_LYOSH</name>
<accession>A0A9P3UVC0</accession>
<protein>
    <submittedName>
        <fullName evidence="1">Uncharacterized protein</fullName>
    </submittedName>
</protein>
<organism evidence="1 2">
    <name type="scientific">Lyophyllum shimeji</name>
    <name type="common">Hon-shimeji</name>
    <name type="synonym">Tricholoma shimeji</name>
    <dbReference type="NCBI Taxonomy" id="47721"/>
    <lineage>
        <taxon>Eukaryota</taxon>
        <taxon>Fungi</taxon>
        <taxon>Dikarya</taxon>
        <taxon>Basidiomycota</taxon>
        <taxon>Agaricomycotina</taxon>
        <taxon>Agaricomycetes</taxon>
        <taxon>Agaricomycetidae</taxon>
        <taxon>Agaricales</taxon>
        <taxon>Tricholomatineae</taxon>
        <taxon>Lyophyllaceae</taxon>
        <taxon>Lyophyllum</taxon>
    </lineage>
</organism>
<evidence type="ECO:0000313" key="1">
    <source>
        <dbReference type="EMBL" id="GLB44006.1"/>
    </source>
</evidence>
<sequence length="223" mass="24562">MVLEGTNPLPTIAFSLRRWVDHRRRGEVPTGHGRSRDNYITATSTSLHHRVFLLAGSTPWLHSTPPVCFMSLPLCSCAPTGSTCFLHTSEALNAMDSNDYTSGGTWAQMDVEEGRPPLQASRIEIKTRFVPDQAYTFLHLASRTPKTTFYLCKPVVMEVEFSKKPSDITFKSCDGVLFKLHKRNLDVSSGVLSPEGMQTSVDEVIPLEESSETLVLGGPGGFS</sequence>